<gene>
    <name evidence="5" type="ORF">ACFFV7_41335</name>
</gene>
<dbReference type="InterPro" id="IPR015813">
    <property type="entry name" value="Pyrv/PenolPyrv_kinase-like_dom"/>
</dbReference>
<evidence type="ECO:0000256" key="2">
    <source>
        <dbReference type="ARBA" id="ARBA00022723"/>
    </source>
</evidence>
<reference evidence="5 6" key="1">
    <citation type="submission" date="2024-09" db="EMBL/GenBank/DDBJ databases">
        <authorList>
            <person name="Sun Q."/>
            <person name="Mori K."/>
        </authorList>
    </citation>
    <scope>NUCLEOTIDE SEQUENCE [LARGE SCALE GENOMIC DNA]</scope>
    <source>
        <strain evidence="5 6">CCM 3426</strain>
    </source>
</reference>
<evidence type="ECO:0000259" key="4">
    <source>
        <dbReference type="Pfam" id="PF03328"/>
    </source>
</evidence>
<evidence type="ECO:0000313" key="5">
    <source>
        <dbReference type="EMBL" id="MFB9207684.1"/>
    </source>
</evidence>
<keyword evidence="6" id="KW-1185">Reference proteome</keyword>
<dbReference type="InterPro" id="IPR005000">
    <property type="entry name" value="Aldolase/citrate-lyase_domain"/>
</dbReference>
<name>A0ABV5IT15_9ACTN</name>
<evidence type="ECO:0000256" key="3">
    <source>
        <dbReference type="ARBA" id="ARBA00022842"/>
    </source>
</evidence>
<comment type="caution">
    <text evidence="5">The sequence shown here is derived from an EMBL/GenBank/DDBJ whole genome shotgun (WGS) entry which is preliminary data.</text>
</comment>
<evidence type="ECO:0000313" key="6">
    <source>
        <dbReference type="Proteomes" id="UP001589647"/>
    </source>
</evidence>
<dbReference type="EMBL" id="JBHMEI010000063">
    <property type="protein sequence ID" value="MFB9207684.1"/>
    <property type="molecule type" value="Genomic_DNA"/>
</dbReference>
<dbReference type="RefSeq" id="WP_189651264.1">
    <property type="nucleotide sequence ID" value="NZ_BMRC01000018.1"/>
</dbReference>
<keyword evidence="2" id="KW-0479">Metal-binding</keyword>
<sequence>MTARSYLYVPGDAAGKLAKAAGRGADALIVDLEDAVRHTGKAAARTAVADWLAQGPRGPEIWVRVNPGSAGHVDAKAVVRSALTGLCMAKAENAAEVEALAAVLDQAEEAAGLAPGTISLMPLLESANAVFEARAIALAPRVTRLQLGEADLAADLGITPGPDGRELLWARSQVVAASAAAGIAPPVAPVSVEVRDLAAFRLSTEALARLGFVGRACVHPAQLPVAHEVFTPSAEVLAAAGALLDRYDQALAAGTAVCLDEAGRLVDEAVVRSARRVMGMAR</sequence>
<dbReference type="InterPro" id="IPR040442">
    <property type="entry name" value="Pyrv_kinase-like_dom_sf"/>
</dbReference>
<dbReference type="PANTHER" id="PTHR32308">
    <property type="entry name" value="LYASE BETA SUBUNIT, PUTATIVE (AFU_ORTHOLOGUE AFUA_4G13030)-RELATED"/>
    <property type="match status" value="1"/>
</dbReference>
<keyword evidence="3" id="KW-0460">Magnesium</keyword>
<dbReference type="InterPro" id="IPR011206">
    <property type="entry name" value="Citrate_lyase_beta/mcl1/mcl2"/>
</dbReference>
<protein>
    <submittedName>
        <fullName evidence="5">HpcH/HpaI aldolase/citrate lyase family protein</fullName>
    </submittedName>
</protein>
<accession>A0ABV5IT15</accession>
<dbReference type="GO" id="GO:0016829">
    <property type="term" value="F:lyase activity"/>
    <property type="evidence" value="ECO:0007669"/>
    <property type="project" value="UniProtKB-KW"/>
</dbReference>
<dbReference type="PANTHER" id="PTHR32308:SF10">
    <property type="entry name" value="CITRATE LYASE SUBUNIT BETA"/>
    <property type="match status" value="1"/>
</dbReference>
<evidence type="ECO:0000256" key="1">
    <source>
        <dbReference type="ARBA" id="ARBA00001946"/>
    </source>
</evidence>
<dbReference type="Pfam" id="PF03328">
    <property type="entry name" value="HpcH_HpaI"/>
    <property type="match status" value="1"/>
</dbReference>
<comment type="cofactor">
    <cofactor evidence="1">
        <name>Mg(2+)</name>
        <dbReference type="ChEBI" id="CHEBI:18420"/>
    </cofactor>
</comment>
<dbReference type="Proteomes" id="UP001589647">
    <property type="component" value="Unassembled WGS sequence"/>
</dbReference>
<feature type="domain" description="HpcH/HpaI aldolase/citrate lyase" evidence="4">
    <location>
        <begin position="4"/>
        <end position="220"/>
    </location>
</feature>
<dbReference type="PIRSF" id="PIRSF015582">
    <property type="entry name" value="Cit_lyase_B"/>
    <property type="match status" value="1"/>
</dbReference>
<dbReference type="Gene3D" id="3.20.20.60">
    <property type="entry name" value="Phosphoenolpyruvate-binding domains"/>
    <property type="match status" value="1"/>
</dbReference>
<organism evidence="5 6">
    <name type="scientific">Nonomuraea spiralis</name>
    <dbReference type="NCBI Taxonomy" id="46182"/>
    <lineage>
        <taxon>Bacteria</taxon>
        <taxon>Bacillati</taxon>
        <taxon>Actinomycetota</taxon>
        <taxon>Actinomycetes</taxon>
        <taxon>Streptosporangiales</taxon>
        <taxon>Streptosporangiaceae</taxon>
        <taxon>Nonomuraea</taxon>
    </lineage>
</organism>
<keyword evidence="5" id="KW-0456">Lyase</keyword>
<dbReference type="SUPFAM" id="SSF51621">
    <property type="entry name" value="Phosphoenolpyruvate/pyruvate domain"/>
    <property type="match status" value="1"/>
</dbReference>
<proteinExistence type="predicted"/>